<dbReference type="RefSeq" id="WP_110310370.1">
    <property type="nucleotide sequence ID" value="NZ_QICL01000008.1"/>
</dbReference>
<evidence type="ECO:0000256" key="4">
    <source>
        <dbReference type="ARBA" id="ARBA00022694"/>
    </source>
</evidence>
<sequence>MQTISKVKKYIQDNALLTDKATVIIGVSGGADSMALLDILHHLGYDCIVAHCNFHLRGQESYRDEYFVEKIASKYKFKYVSANFDTKKYIEEESISLEMAARELRYAWFEKIRKEYKAEKIAVAHHQDDSVETVLINLIRGTGIRGLSGIAPINGKVIRPLLCIFRDDILEYLKAGHIGFVEDSTNKEDIYTRNKIRLNVIPLLKSINPSVVQAIQRTSENLSRTESIYNAYVEKAKRKVFSDNKIDINALLKQKEPKTILFEILFSYGFNTSTVDNIFDSINGQSGKIFYATDYQLIKDREAFLLEPINNQPDSIYTLFEHETEIVEPFEMTLESFRKTSSFKIEQDPNIIYLDKGRLIYPLIIRRWKHGDKFIPFGMKGHKKVSDYFTDRKFSLVDKNNTWLLCSADDIAWIVGERIDDRFKITGKTIEVLKITLHQK</sequence>
<evidence type="ECO:0000256" key="5">
    <source>
        <dbReference type="ARBA" id="ARBA00022741"/>
    </source>
</evidence>
<dbReference type="InterPro" id="IPR014729">
    <property type="entry name" value="Rossmann-like_a/b/a_fold"/>
</dbReference>
<comment type="catalytic activity">
    <reaction evidence="7 8">
        <text>cytidine(34) in tRNA(Ile2) + L-lysine + ATP = lysidine(34) in tRNA(Ile2) + AMP + diphosphate + H(+)</text>
        <dbReference type="Rhea" id="RHEA:43744"/>
        <dbReference type="Rhea" id="RHEA-COMP:10625"/>
        <dbReference type="Rhea" id="RHEA-COMP:10670"/>
        <dbReference type="ChEBI" id="CHEBI:15378"/>
        <dbReference type="ChEBI" id="CHEBI:30616"/>
        <dbReference type="ChEBI" id="CHEBI:32551"/>
        <dbReference type="ChEBI" id="CHEBI:33019"/>
        <dbReference type="ChEBI" id="CHEBI:82748"/>
        <dbReference type="ChEBI" id="CHEBI:83665"/>
        <dbReference type="ChEBI" id="CHEBI:456215"/>
        <dbReference type="EC" id="6.3.4.19"/>
    </reaction>
</comment>
<dbReference type="AlphaFoldDB" id="A0A2V3PRE9"/>
<dbReference type="PANTHER" id="PTHR43033">
    <property type="entry name" value="TRNA(ILE)-LYSIDINE SYNTHASE-RELATED"/>
    <property type="match status" value="1"/>
</dbReference>
<dbReference type="SUPFAM" id="SSF56037">
    <property type="entry name" value="PheT/TilS domain"/>
    <property type="match status" value="1"/>
</dbReference>
<dbReference type="HAMAP" id="MF_01161">
    <property type="entry name" value="tRNA_Ile_lys_synt"/>
    <property type="match status" value="1"/>
</dbReference>
<keyword evidence="11" id="KW-1185">Reference proteome</keyword>
<evidence type="ECO:0000256" key="1">
    <source>
        <dbReference type="ARBA" id="ARBA00004496"/>
    </source>
</evidence>
<dbReference type="Proteomes" id="UP000247973">
    <property type="component" value="Unassembled WGS sequence"/>
</dbReference>
<dbReference type="PANTHER" id="PTHR43033:SF1">
    <property type="entry name" value="TRNA(ILE)-LYSIDINE SYNTHASE-RELATED"/>
    <property type="match status" value="1"/>
</dbReference>
<keyword evidence="3 8" id="KW-0436">Ligase</keyword>
<dbReference type="NCBIfam" id="TIGR02433">
    <property type="entry name" value="lysidine_TilS_C"/>
    <property type="match status" value="1"/>
</dbReference>
<reference evidence="10 11" key="1">
    <citation type="submission" date="2018-03" db="EMBL/GenBank/DDBJ databases">
        <title>Genomic Encyclopedia of Archaeal and Bacterial Type Strains, Phase II (KMG-II): from individual species to whole genera.</title>
        <authorList>
            <person name="Goeker M."/>
        </authorList>
    </citation>
    <scope>NUCLEOTIDE SEQUENCE [LARGE SCALE GENOMIC DNA]</scope>
    <source>
        <strain evidence="10 11">DSM 100214</strain>
    </source>
</reference>
<dbReference type="InterPro" id="IPR012796">
    <property type="entry name" value="Lysidine-tRNA-synth_C"/>
</dbReference>
<accession>A0A2V3PRE9</accession>
<dbReference type="NCBIfam" id="TIGR02432">
    <property type="entry name" value="lysidine_TilS_N"/>
    <property type="match status" value="1"/>
</dbReference>
<dbReference type="SUPFAM" id="SSF52402">
    <property type="entry name" value="Adenine nucleotide alpha hydrolases-like"/>
    <property type="match status" value="1"/>
</dbReference>
<comment type="subcellular location">
    <subcellularLocation>
        <location evidence="1 8">Cytoplasm</location>
    </subcellularLocation>
</comment>
<dbReference type="GO" id="GO:0006400">
    <property type="term" value="P:tRNA modification"/>
    <property type="evidence" value="ECO:0007669"/>
    <property type="project" value="UniProtKB-UniRule"/>
</dbReference>
<evidence type="ECO:0000256" key="6">
    <source>
        <dbReference type="ARBA" id="ARBA00022840"/>
    </source>
</evidence>
<dbReference type="Pfam" id="PF01171">
    <property type="entry name" value="ATP_bind_3"/>
    <property type="match status" value="1"/>
</dbReference>
<dbReference type="EC" id="6.3.4.19" evidence="8"/>
<dbReference type="SMART" id="SM00977">
    <property type="entry name" value="TilS_C"/>
    <property type="match status" value="1"/>
</dbReference>
<dbReference type="GO" id="GO:0005737">
    <property type="term" value="C:cytoplasm"/>
    <property type="evidence" value="ECO:0007669"/>
    <property type="project" value="UniProtKB-SubCell"/>
</dbReference>
<evidence type="ECO:0000256" key="8">
    <source>
        <dbReference type="HAMAP-Rule" id="MF_01161"/>
    </source>
</evidence>
<feature type="binding site" evidence="8">
    <location>
        <begin position="28"/>
        <end position="33"/>
    </location>
    <ligand>
        <name>ATP</name>
        <dbReference type="ChEBI" id="CHEBI:30616"/>
    </ligand>
</feature>
<name>A0A2V3PRE9_9BACT</name>
<keyword evidence="6 8" id="KW-0067">ATP-binding</keyword>
<dbReference type="Gene3D" id="3.40.50.620">
    <property type="entry name" value="HUPs"/>
    <property type="match status" value="1"/>
</dbReference>
<evidence type="ECO:0000313" key="10">
    <source>
        <dbReference type="EMBL" id="PXV65101.1"/>
    </source>
</evidence>
<protein>
    <recommendedName>
        <fullName evidence="8">tRNA(Ile)-lysidine synthase</fullName>
        <ecNumber evidence="8">6.3.4.19</ecNumber>
    </recommendedName>
    <alternativeName>
        <fullName evidence="8">tRNA(Ile)-2-lysyl-cytidine synthase</fullName>
    </alternativeName>
    <alternativeName>
        <fullName evidence="8">tRNA(Ile)-lysidine synthetase</fullName>
    </alternativeName>
</protein>
<dbReference type="InterPro" id="IPR012795">
    <property type="entry name" value="tRNA_Ile_lys_synt_N"/>
</dbReference>
<organism evidence="10 11">
    <name type="scientific">Dysgonomonas alginatilytica</name>
    <dbReference type="NCBI Taxonomy" id="1605892"/>
    <lineage>
        <taxon>Bacteria</taxon>
        <taxon>Pseudomonadati</taxon>
        <taxon>Bacteroidota</taxon>
        <taxon>Bacteroidia</taxon>
        <taxon>Bacteroidales</taxon>
        <taxon>Dysgonomonadaceae</taxon>
        <taxon>Dysgonomonas</taxon>
    </lineage>
</organism>
<evidence type="ECO:0000256" key="2">
    <source>
        <dbReference type="ARBA" id="ARBA00022490"/>
    </source>
</evidence>
<comment type="similarity">
    <text evidence="8">Belongs to the tRNA(Ile)-lysidine synthase family.</text>
</comment>
<evidence type="ECO:0000313" key="11">
    <source>
        <dbReference type="Proteomes" id="UP000247973"/>
    </source>
</evidence>
<evidence type="ECO:0000256" key="7">
    <source>
        <dbReference type="ARBA" id="ARBA00048539"/>
    </source>
</evidence>
<keyword evidence="4 8" id="KW-0819">tRNA processing</keyword>
<dbReference type="GO" id="GO:0005524">
    <property type="term" value="F:ATP binding"/>
    <property type="evidence" value="ECO:0007669"/>
    <property type="project" value="UniProtKB-UniRule"/>
</dbReference>
<comment type="caution">
    <text evidence="10">The sequence shown here is derived from an EMBL/GenBank/DDBJ whole genome shotgun (WGS) entry which is preliminary data.</text>
</comment>
<dbReference type="GO" id="GO:0032267">
    <property type="term" value="F:tRNA(Ile)-lysidine synthase activity"/>
    <property type="evidence" value="ECO:0007669"/>
    <property type="project" value="UniProtKB-EC"/>
</dbReference>
<proteinExistence type="inferred from homology"/>
<evidence type="ECO:0000256" key="3">
    <source>
        <dbReference type="ARBA" id="ARBA00022598"/>
    </source>
</evidence>
<dbReference type="Pfam" id="PF11734">
    <property type="entry name" value="TilS_C"/>
    <property type="match status" value="1"/>
</dbReference>
<dbReference type="CDD" id="cd01992">
    <property type="entry name" value="TilS_N"/>
    <property type="match status" value="1"/>
</dbReference>
<comment type="domain">
    <text evidence="8">The N-terminal region contains the highly conserved SGGXDS motif, predicted to be a P-loop motif involved in ATP binding.</text>
</comment>
<gene>
    <name evidence="8" type="primary">tilS</name>
    <name evidence="10" type="ORF">CLV62_10899</name>
</gene>
<evidence type="ECO:0000259" key="9">
    <source>
        <dbReference type="SMART" id="SM00977"/>
    </source>
</evidence>
<dbReference type="InterPro" id="IPR012094">
    <property type="entry name" value="tRNA_Ile_lys_synt"/>
</dbReference>
<comment type="function">
    <text evidence="8">Ligates lysine onto the cytidine present at position 34 of the AUA codon-specific tRNA(Ile) that contains the anticodon CAU, in an ATP-dependent manner. Cytidine is converted to lysidine, thus changing the amino acid specificity of the tRNA from methionine to isoleucine.</text>
</comment>
<keyword evidence="5 8" id="KW-0547">Nucleotide-binding</keyword>
<dbReference type="EMBL" id="QICL01000008">
    <property type="protein sequence ID" value="PXV65101.1"/>
    <property type="molecule type" value="Genomic_DNA"/>
</dbReference>
<keyword evidence="2 8" id="KW-0963">Cytoplasm</keyword>
<feature type="domain" description="Lysidine-tRNA(Ile) synthetase C-terminal" evidence="9">
    <location>
        <begin position="363"/>
        <end position="435"/>
    </location>
</feature>
<dbReference type="InterPro" id="IPR011063">
    <property type="entry name" value="TilS/TtcA_N"/>
</dbReference>
<dbReference type="OrthoDB" id="9807403at2"/>